<feature type="chain" id="PRO_5004785110" evidence="1">
    <location>
        <begin position="19"/>
        <end position="154"/>
    </location>
</feature>
<evidence type="ECO:0000313" key="2">
    <source>
        <dbReference type="EMBL" id="AHE52476.1"/>
    </source>
</evidence>
<dbReference type="HOGENOM" id="CLU_1703125_0_0_5"/>
<dbReference type="PATRIC" id="fig|1123269.5.peg.707"/>
<name>W0A620_9SPHN</name>
<protein>
    <submittedName>
        <fullName evidence="2">Uncharacterized protein</fullName>
    </submittedName>
</protein>
<dbReference type="KEGG" id="ssan:NX02_03610"/>
<feature type="signal peptide" evidence="1">
    <location>
        <begin position="1"/>
        <end position="18"/>
    </location>
</feature>
<dbReference type="EMBL" id="CP006644">
    <property type="protein sequence ID" value="AHE52476.1"/>
    <property type="molecule type" value="Genomic_DNA"/>
</dbReference>
<proteinExistence type="predicted"/>
<dbReference type="AlphaFoldDB" id="W0A620"/>
<reference evidence="2 3" key="1">
    <citation type="submission" date="2013-07" db="EMBL/GenBank/DDBJ databases">
        <title>Completed genome of Sphingomonas sanxanigenens NX02.</title>
        <authorList>
            <person name="Ma T."/>
            <person name="Huang H."/>
            <person name="Wu M."/>
            <person name="Li X."/>
            <person name="Li G."/>
        </authorList>
    </citation>
    <scope>NUCLEOTIDE SEQUENCE [LARGE SCALE GENOMIC DNA]</scope>
    <source>
        <strain evidence="2 3">NX02</strain>
    </source>
</reference>
<dbReference type="RefSeq" id="WP_025290782.1">
    <property type="nucleotide sequence ID" value="NZ_CP006644.1"/>
</dbReference>
<organism evidence="2 3">
    <name type="scientific">Sphingomonas sanxanigenens DSM 19645 = NX02</name>
    <dbReference type="NCBI Taxonomy" id="1123269"/>
    <lineage>
        <taxon>Bacteria</taxon>
        <taxon>Pseudomonadati</taxon>
        <taxon>Pseudomonadota</taxon>
        <taxon>Alphaproteobacteria</taxon>
        <taxon>Sphingomonadales</taxon>
        <taxon>Sphingomonadaceae</taxon>
        <taxon>Sphingomonas</taxon>
    </lineage>
</organism>
<evidence type="ECO:0000313" key="3">
    <source>
        <dbReference type="Proteomes" id="UP000018851"/>
    </source>
</evidence>
<gene>
    <name evidence="2" type="ORF">NX02_03610</name>
</gene>
<accession>W0A620</accession>
<dbReference type="Proteomes" id="UP000018851">
    <property type="component" value="Chromosome"/>
</dbReference>
<sequence length="154" mass="15730">MNWIIGLSLVLAAQPLAAGDPTPPASSTIEADLDRLAQAGALLVVNRQEDGTRTEKRVQKVMLMDCDLWLQIGTLPNGGLVISGARLGEGSTIGPAGPGGEIAIQGASASDRATIRVTRSADAVVASLQAAQRKCAEPAILFPAPGGGRGRRPG</sequence>
<evidence type="ECO:0000256" key="1">
    <source>
        <dbReference type="SAM" id="SignalP"/>
    </source>
</evidence>
<keyword evidence="3" id="KW-1185">Reference proteome</keyword>
<keyword evidence="1" id="KW-0732">Signal</keyword>